<proteinExistence type="predicted"/>
<dbReference type="RefSeq" id="WP_090800008.1">
    <property type="nucleotide sequence ID" value="NZ_BOND01000001.1"/>
</dbReference>
<keyword evidence="3" id="KW-1185">Reference proteome</keyword>
<organism evidence="2 3">
    <name type="scientific">Asanoa ishikariensis</name>
    <dbReference type="NCBI Taxonomy" id="137265"/>
    <lineage>
        <taxon>Bacteria</taxon>
        <taxon>Bacillati</taxon>
        <taxon>Actinomycetota</taxon>
        <taxon>Actinomycetes</taxon>
        <taxon>Micromonosporales</taxon>
        <taxon>Micromonosporaceae</taxon>
        <taxon>Asanoa</taxon>
    </lineage>
</organism>
<name>A0A1H3TQM0_9ACTN</name>
<feature type="transmembrane region" description="Helical" evidence="1">
    <location>
        <begin position="12"/>
        <end position="33"/>
    </location>
</feature>
<keyword evidence="1" id="KW-1133">Transmembrane helix</keyword>
<keyword evidence="1" id="KW-0472">Membrane</keyword>
<accession>A0A1H3TQM0</accession>
<feature type="transmembrane region" description="Helical" evidence="1">
    <location>
        <begin position="148"/>
        <end position="169"/>
    </location>
</feature>
<sequence length="207" mass="21575">MATNPGGPPPRPVAIASVFLAGAAVLGVLDVIATRLAIGNFDDAAPGALRVLLERAVDDADVWVEQMRGALNVNVVVAVGVIVVFGALAAAIRRRSPAARVAVWVAAAAAVCLLGVGIANNPEFSPTNGTDPVVEEAWSRLLPGWYSVVRSLLTAGELLTVLIPSLLLLRTSAGEFYRPQVAEPGLGAVLAAREARMARQAREEQQD</sequence>
<dbReference type="STRING" id="137265.SAMN05421684_6084"/>
<feature type="transmembrane region" description="Helical" evidence="1">
    <location>
        <begin position="71"/>
        <end position="92"/>
    </location>
</feature>
<evidence type="ECO:0000256" key="1">
    <source>
        <dbReference type="SAM" id="Phobius"/>
    </source>
</evidence>
<dbReference type="Proteomes" id="UP000199632">
    <property type="component" value="Unassembled WGS sequence"/>
</dbReference>
<evidence type="ECO:0000313" key="2">
    <source>
        <dbReference type="EMBL" id="SDZ51629.1"/>
    </source>
</evidence>
<protein>
    <submittedName>
        <fullName evidence="2">Uncharacterized protein</fullName>
    </submittedName>
</protein>
<gene>
    <name evidence="2" type="ORF">SAMN05421684_6084</name>
</gene>
<dbReference type="EMBL" id="FNQB01000003">
    <property type="protein sequence ID" value="SDZ51629.1"/>
    <property type="molecule type" value="Genomic_DNA"/>
</dbReference>
<keyword evidence="1" id="KW-0812">Transmembrane</keyword>
<dbReference type="OrthoDB" id="9849497at2"/>
<feature type="transmembrane region" description="Helical" evidence="1">
    <location>
        <begin position="101"/>
        <end position="119"/>
    </location>
</feature>
<reference evidence="3" key="1">
    <citation type="submission" date="2016-10" db="EMBL/GenBank/DDBJ databases">
        <authorList>
            <person name="Varghese N."/>
            <person name="Submissions S."/>
        </authorList>
    </citation>
    <scope>NUCLEOTIDE SEQUENCE [LARGE SCALE GENOMIC DNA]</scope>
    <source>
        <strain evidence="3">DSM 44718</strain>
    </source>
</reference>
<dbReference type="AlphaFoldDB" id="A0A1H3TQM0"/>
<evidence type="ECO:0000313" key="3">
    <source>
        <dbReference type="Proteomes" id="UP000199632"/>
    </source>
</evidence>